<reference evidence="1 2" key="1">
    <citation type="submission" date="2018-03" db="EMBL/GenBank/DDBJ databases">
        <title>Genomic Encyclopedia of Type Strains, Phase III (KMG-III): the genomes of soil and plant-associated and newly described type strains.</title>
        <authorList>
            <person name="Whitman W."/>
        </authorList>
    </citation>
    <scope>NUCLEOTIDE SEQUENCE [LARGE SCALE GENOMIC DNA]</scope>
    <source>
        <strain evidence="1 2">CGMCC 4.7104</strain>
    </source>
</reference>
<gene>
    <name evidence="1" type="ORF">B0I32_124204</name>
</gene>
<dbReference type="OrthoDB" id="3542301at2"/>
<dbReference type="EMBL" id="PVNG01000024">
    <property type="protein sequence ID" value="PRX58216.1"/>
    <property type="molecule type" value="Genomic_DNA"/>
</dbReference>
<dbReference type="AlphaFoldDB" id="A0A2T0MKT1"/>
<comment type="caution">
    <text evidence="1">The sequence shown here is derived from an EMBL/GenBank/DDBJ whole genome shotgun (WGS) entry which is preliminary data.</text>
</comment>
<dbReference type="RefSeq" id="WP_106249790.1">
    <property type="nucleotide sequence ID" value="NZ_PVNG01000024.1"/>
</dbReference>
<sequence>MAEPLVPNPRHVVLRELLTRARDQAARVRTAYHAPVADMYSHQVWTGPTARKWTHDLEFRHHRLTRLAEQVVNTLEEELGRHPSQVTAAEANNIRREMAGRIP</sequence>
<accession>A0A2T0MKT1</accession>
<proteinExistence type="predicted"/>
<keyword evidence="2" id="KW-1185">Reference proteome</keyword>
<organism evidence="1 2">
    <name type="scientific">Nonomuraea fuscirosea</name>
    <dbReference type="NCBI Taxonomy" id="1291556"/>
    <lineage>
        <taxon>Bacteria</taxon>
        <taxon>Bacillati</taxon>
        <taxon>Actinomycetota</taxon>
        <taxon>Actinomycetes</taxon>
        <taxon>Streptosporangiales</taxon>
        <taxon>Streptosporangiaceae</taxon>
        <taxon>Nonomuraea</taxon>
    </lineage>
</organism>
<dbReference type="Proteomes" id="UP000238312">
    <property type="component" value="Unassembled WGS sequence"/>
</dbReference>
<evidence type="ECO:0000313" key="2">
    <source>
        <dbReference type="Proteomes" id="UP000238312"/>
    </source>
</evidence>
<evidence type="ECO:0000313" key="1">
    <source>
        <dbReference type="EMBL" id="PRX58216.1"/>
    </source>
</evidence>
<name>A0A2T0MKT1_9ACTN</name>
<protein>
    <submittedName>
        <fullName evidence="1">Uncharacterized protein</fullName>
    </submittedName>
</protein>